<sequence length="87" mass="10409">MSKTQDKRLQRKQDHAEFLWQQAQLKAALAKTNLDLAVETFKDLNKEMTEEQIKATQEQTEIQYKRLEEYLMSEKEAYLERMGILQD</sequence>
<accession>A0A6J5QEB7</accession>
<proteinExistence type="predicted"/>
<organism evidence="1">
    <name type="scientific">uncultured Caudovirales phage</name>
    <dbReference type="NCBI Taxonomy" id="2100421"/>
    <lineage>
        <taxon>Viruses</taxon>
        <taxon>Duplodnaviria</taxon>
        <taxon>Heunggongvirae</taxon>
        <taxon>Uroviricota</taxon>
        <taxon>Caudoviricetes</taxon>
        <taxon>Peduoviridae</taxon>
        <taxon>Maltschvirus</taxon>
        <taxon>Maltschvirus maltsch</taxon>
    </lineage>
</organism>
<reference evidence="1" key="1">
    <citation type="submission" date="2020-05" db="EMBL/GenBank/DDBJ databases">
        <authorList>
            <person name="Chiriac C."/>
            <person name="Salcher M."/>
            <person name="Ghai R."/>
            <person name="Kavagutti S V."/>
        </authorList>
    </citation>
    <scope>NUCLEOTIDE SEQUENCE</scope>
</reference>
<dbReference type="EMBL" id="LR796981">
    <property type="protein sequence ID" value="CAB4179465.1"/>
    <property type="molecule type" value="Genomic_DNA"/>
</dbReference>
<evidence type="ECO:0000313" key="2">
    <source>
        <dbReference type="EMBL" id="CAB4221008.1"/>
    </source>
</evidence>
<dbReference type="EMBL" id="LR797501">
    <property type="protein sequence ID" value="CAB4221008.1"/>
    <property type="molecule type" value="Genomic_DNA"/>
</dbReference>
<protein>
    <submittedName>
        <fullName evidence="1">Uncharacterized protein</fullName>
    </submittedName>
</protein>
<name>A0A6J5QEB7_9CAUD</name>
<gene>
    <name evidence="1" type="ORF">UFOVP1033_132</name>
    <name evidence="2" type="ORF">UFOVP1631_132</name>
</gene>
<evidence type="ECO:0000313" key="1">
    <source>
        <dbReference type="EMBL" id="CAB4179465.1"/>
    </source>
</evidence>